<protein>
    <submittedName>
        <fullName evidence="2">DUF4115 domain-containing protein</fullName>
    </submittedName>
</protein>
<dbReference type="EMBL" id="JACDQQ010001306">
    <property type="protein sequence ID" value="MBA0085998.1"/>
    <property type="molecule type" value="Genomic_DNA"/>
</dbReference>
<gene>
    <name evidence="2" type="ORF">HRJ53_13450</name>
</gene>
<evidence type="ECO:0000313" key="3">
    <source>
        <dbReference type="Proteomes" id="UP000567293"/>
    </source>
</evidence>
<keyword evidence="3" id="KW-1185">Reference proteome</keyword>
<dbReference type="AlphaFoldDB" id="A0A7V8NR73"/>
<dbReference type="InterPro" id="IPR025194">
    <property type="entry name" value="RodZ-like_C"/>
</dbReference>
<reference evidence="2" key="1">
    <citation type="submission" date="2020-06" db="EMBL/GenBank/DDBJ databases">
        <title>Legume-microbial interactions unlock mineral nutrients during tropical forest succession.</title>
        <authorList>
            <person name="Epihov D.Z."/>
        </authorList>
    </citation>
    <scope>NUCLEOTIDE SEQUENCE [LARGE SCALE GENOMIC DNA]</scope>
    <source>
        <strain evidence="2">Pan2503</strain>
    </source>
</reference>
<dbReference type="Proteomes" id="UP000567293">
    <property type="component" value="Unassembled WGS sequence"/>
</dbReference>
<organism evidence="2 3">
    <name type="scientific">Candidatus Acidiferrum panamense</name>
    <dbReference type="NCBI Taxonomy" id="2741543"/>
    <lineage>
        <taxon>Bacteria</taxon>
        <taxon>Pseudomonadati</taxon>
        <taxon>Acidobacteriota</taxon>
        <taxon>Terriglobia</taxon>
        <taxon>Candidatus Acidiferrales</taxon>
        <taxon>Candidatus Acidiferrum</taxon>
    </lineage>
</organism>
<feature type="domain" description="Cytoskeleton protein RodZ-like C-terminal" evidence="1">
    <location>
        <begin position="59"/>
        <end position="121"/>
    </location>
</feature>
<sequence>MGSLLLLALIFYSVWYGWRHIGASRAAKPAPAAIGVSRAAKPAPAATAASPDADLELSVSASATTHVRVIADDKVLLDSQVYAGDTRHFTAKRQFDVSATNSAAVLLQLNGRPMAPLGPPGTFGRMVYTHKDLRQGNGGDSKP</sequence>
<comment type="caution">
    <text evidence="2">The sequence shown here is derived from an EMBL/GenBank/DDBJ whole genome shotgun (WGS) entry which is preliminary data.</text>
</comment>
<evidence type="ECO:0000313" key="2">
    <source>
        <dbReference type="EMBL" id="MBA0085998.1"/>
    </source>
</evidence>
<proteinExistence type="predicted"/>
<evidence type="ECO:0000259" key="1">
    <source>
        <dbReference type="Pfam" id="PF13464"/>
    </source>
</evidence>
<accession>A0A7V8NR73</accession>
<name>A0A7V8NR73_9BACT</name>
<dbReference type="Pfam" id="PF13464">
    <property type="entry name" value="RodZ_C"/>
    <property type="match status" value="1"/>
</dbReference>